<gene>
    <name evidence="2" type="ORF">PHJA_002254700</name>
</gene>
<comment type="caution">
    <text evidence="2">The sequence shown here is derived from an EMBL/GenBank/DDBJ whole genome shotgun (WGS) entry which is preliminary data.</text>
</comment>
<dbReference type="InterPro" id="IPR040256">
    <property type="entry name" value="At4g02000-like"/>
</dbReference>
<dbReference type="Pfam" id="PF14111">
    <property type="entry name" value="DUF4283"/>
    <property type="match status" value="1"/>
</dbReference>
<dbReference type="OrthoDB" id="913888at2759"/>
<accession>A0A830CKB8</accession>
<protein>
    <recommendedName>
        <fullName evidence="1">DUF4283 domain-containing protein</fullName>
    </recommendedName>
</protein>
<reference evidence="2" key="1">
    <citation type="submission" date="2020-07" db="EMBL/GenBank/DDBJ databases">
        <title>Ethylene signaling mediates host invasion by parasitic plants.</title>
        <authorList>
            <person name="Yoshida S."/>
        </authorList>
    </citation>
    <scope>NUCLEOTIDE SEQUENCE</scope>
    <source>
        <strain evidence="2">Okayama</strain>
    </source>
</reference>
<feature type="domain" description="DUF4283" evidence="1">
    <location>
        <begin position="10"/>
        <end position="50"/>
    </location>
</feature>
<proteinExistence type="predicted"/>
<organism evidence="2 3">
    <name type="scientific">Phtheirospermum japonicum</name>
    <dbReference type="NCBI Taxonomy" id="374723"/>
    <lineage>
        <taxon>Eukaryota</taxon>
        <taxon>Viridiplantae</taxon>
        <taxon>Streptophyta</taxon>
        <taxon>Embryophyta</taxon>
        <taxon>Tracheophyta</taxon>
        <taxon>Spermatophyta</taxon>
        <taxon>Magnoliopsida</taxon>
        <taxon>eudicotyledons</taxon>
        <taxon>Gunneridae</taxon>
        <taxon>Pentapetalae</taxon>
        <taxon>asterids</taxon>
        <taxon>lamiids</taxon>
        <taxon>Lamiales</taxon>
        <taxon>Orobanchaceae</taxon>
        <taxon>Orobanchaceae incertae sedis</taxon>
        <taxon>Phtheirospermum</taxon>
    </lineage>
</organism>
<evidence type="ECO:0000313" key="3">
    <source>
        <dbReference type="Proteomes" id="UP000653305"/>
    </source>
</evidence>
<name>A0A830CKB8_9LAMI</name>
<dbReference type="PANTHER" id="PTHR31286">
    <property type="entry name" value="GLYCINE-RICH CELL WALL STRUCTURAL PROTEIN 1.8-LIKE"/>
    <property type="match status" value="1"/>
</dbReference>
<evidence type="ECO:0000313" key="2">
    <source>
        <dbReference type="EMBL" id="GFQ01108.1"/>
    </source>
</evidence>
<dbReference type="InterPro" id="IPR025558">
    <property type="entry name" value="DUF4283"/>
</dbReference>
<evidence type="ECO:0000259" key="1">
    <source>
        <dbReference type="Pfam" id="PF14111"/>
    </source>
</evidence>
<dbReference type="PANTHER" id="PTHR31286:SF168">
    <property type="entry name" value="DUF4283 DOMAIN-CONTAINING PROTEIN"/>
    <property type="match status" value="1"/>
</dbReference>
<sequence length="125" mass="14422">MGAEWKVPYKIFSHDSGWLVFKFESEEHRQHVLSGGPYSIYGRTLMLTMLLKCFEFDKNVFRFISVWIRLPGLPLDLWNSKSLSAIALAVGKPIVTDMLTRQRERVSFARVLVEVPTPEKLVHSV</sequence>
<keyword evidence="3" id="KW-1185">Reference proteome</keyword>
<dbReference type="AlphaFoldDB" id="A0A830CKB8"/>
<dbReference type="Proteomes" id="UP000653305">
    <property type="component" value="Unassembled WGS sequence"/>
</dbReference>
<dbReference type="EMBL" id="BMAC01000658">
    <property type="protein sequence ID" value="GFQ01108.1"/>
    <property type="molecule type" value="Genomic_DNA"/>
</dbReference>